<feature type="transmembrane region" description="Helical" evidence="1">
    <location>
        <begin position="192"/>
        <end position="214"/>
    </location>
</feature>
<sequence length="216" mass="22162">MTFTALAGWAGIGFVVLAIAINAAYLRGRLPMPVGAGSFDEVVAAFAAAADALRKPSVAAPAGWLCTTVFAAGMLSVLWHGETDAAAWALVGFAGVLMQNATFTVVEALRFGLAAAARRDRDSVAGLWGTTTVLFGLNQTFLALALLGFTAAGAHTGFLPTWHAILGYLSAALLFASASLSPYNADGRSTLAPIGLVGWLGWASWIIASGVALIGY</sequence>
<feature type="transmembrane region" description="Helical" evidence="1">
    <location>
        <begin position="58"/>
        <end position="79"/>
    </location>
</feature>
<dbReference type="EMBL" id="JAMRXG010000001">
    <property type="protein sequence ID" value="MCM6772455.1"/>
    <property type="molecule type" value="Genomic_DNA"/>
</dbReference>
<accession>A0A9X2E432</accession>
<gene>
    <name evidence="2" type="ORF">NDR86_03090</name>
</gene>
<keyword evidence="1" id="KW-0472">Membrane</keyword>
<dbReference type="AlphaFoldDB" id="A0A9X2E432"/>
<evidence type="ECO:0000256" key="1">
    <source>
        <dbReference type="SAM" id="Phobius"/>
    </source>
</evidence>
<keyword evidence="1" id="KW-0812">Transmembrane</keyword>
<keyword evidence="3" id="KW-1185">Reference proteome</keyword>
<dbReference type="Proteomes" id="UP001139157">
    <property type="component" value="Unassembled WGS sequence"/>
</dbReference>
<keyword evidence="1" id="KW-1133">Transmembrane helix</keyword>
<feature type="transmembrane region" description="Helical" evidence="1">
    <location>
        <begin position="161"/>
        <end position="180"/>
    </location>
</feature>
<comment type="caution">
    <text evidence="2">The sequence shown here is derived from an EMBL/GenBank/DDBJ whole genome shotgun (WGS) entry which is preliminary data.</text>
</comment>
<feature type="transmembrane region" description="Helical" evidence="1">
    <location>
        <begin position="6"/>
        <end position="26"/>
    </location>
</feature>
<feature type="transmembrane region" description="Helical" evidence="1">
    <location>
        <begin position="85"/>
        <end position="106"/>
    </location>
</feature>
<evidence type="ECO:0000313" key="2">
    <source>
        <dbReference type="EMBL" id="MCM6772455.1"/>
    </source>
</evidence>
<organism evidence="2 3">
    <name type="scientific">Nocardia pulmonis</name>
    <dbReference type="NCBI Taxonomy" id="2951408"/>
    <lineage>
        <taxon>Bacteria</taxon>
        <taxon>Bacillati</taxon>
        <taxon>Actinomycetota</taxon>
        <taxon>Actinomycetes</taxon>
        <taxon>Mycobacteriales</taxon>
        <taxon>Nocardiaceae</taxon>
        <taxon>Nocardia</taxon>
    </lineage>
</organism>
<name>A0A9X2E432_9NOCA</name>
<feature type="transmembrane region" description="Helical" evidence="1">
    <location>
        <begin position="127"/>
        <end position="149"/>
    </location>
</feature>
<proteinExistence type="predicted"/>
<evidence type="ECO:0000313" key="3">
    <source>
        <dbReference type="Proteomes" id="UP001139157"/>
    </source>
</evidence>
<reference evidence="2" key="1">
    <citation type="submission" date="2022-06" db="EMBL/GenBank/DDBJ databases">
        <title>Novel species in genus nocardia.</title>
        <authorList>
            <person name="Li F."/>
        </authorList>
    </citation>
    <scope>NUCLEOTIDE SEQUENCE</scope>
    <source>
        <strain evidence="2">CDC141</strain>
    </source>
</reference>
<dbReference type="RefSeq" id="WP_251909306.1">
    <property type="nucleotide sequence ID" value="NZ_JAMRXG010000001.1"/>
</dbReference>
<protein>
    <submittedName>
        <fullName evidence="2">Uncharacterized protein</fullName>
    </submittedName>
</protein>